<feature type="transmembrane region" description="Helical" evidence="1">
    <location>
        <begin position="105"/>
        <end position="127"/>
    </location>
</feature>
<organism evidence="2 3">
    <name type="scientific">Stackebrandtia albiflava</name>
    <dbReference type="NCBI Taxonomy" id="406432"/>
    <lineage>
        <taxon>Bacteria</taxon>
        <taxon>Bacillati</taxon>
        <taxon>Actinomycetota</taxon>
        <taxon>Actinomycetes</taxon>
        <taxon>Glycomycetales</taxon>
        <taxon>Glycomycetaceae</taxon>
        <taxon>Stackebrandtia</taxon>
    </lineage>
</organism>
<evidence type="ECO:0000256" key="1">
    <source>
        <dbReference type="SAM" id="Phobius"/>
    </source>
</evidence>
<gene>
    <name evidence="2" type="ORF">LX16_3261</name>
</gene>
<keyword evidence="1" id="KW-1133">Transmembrane helix</keyword>
<dbReference type="Proteomes" id="UP000321617">
    <property type="component" value="Unassembled WGS sequence"/>
</dbReference>
<evidence type="ECO:0000313" key="3">
    <source>
        <dbReference type="Proteomes" id="UP000321617"/>
    </source>
</evidence>
<reference evidence="2 3" key="1">
    <citation type="journal article" date="2013" name="Stand. Genomic Sci.">
        <title>Genomic Encyclopedia of Type Strains, Phase I: The one thousand microbial genomes (KMG-I) project.</title>
        <authorList>
            <person name="Kyrpides N.C."/>
            <person name="Woyke T."/>
            <person name="Eisen J.A."/>
            <person name="Garrity G."/>
            <person name="Lilburn T.G."/>
            <person name="Beck B.J."/>
            <person name="Whitman W.B."/>
            <person name="Hugenholtz P."/>
            <person name="Klenk H.P."/>
        </authorList>
    </citation>
    <scope>NUCLEOTIDE SEQUENCE [LARGE SCALE GENOMIC DNA]</scope>
    <source>
        <strain evidence="2 3">DSM 45044</strain>
    </source>
</reference>
<keyword evidence="1" id="KW-0812">Transmembrane</keyword>
<sequence length="130" mass="14657">MVLQIAWLALWRPSFVVAREGVVLRWSFGRVEIPYARVRRLVLPPESAGLEIESNDGDQSRVSGFGSSMISRWLGSRQEKRILARFEAMRAEADSSSSAPVVKRLNWFAILLPIATLLTFVVCVVIVENR</sequence>
<proteinExistence type="predicted"/>
<accession>A0A562V3R6</accession>
<dbReference type="AlphaFoldDB" id="A0A562V3R6"/>
<comment type="caution">
    <text evidence="2">The sequence shown here is derived from an EMBL/GenBank/DDBJ whole genome shotgun (WGS) entry which is preliminary data.</text>
</comment>
<name>A0A562V3R6_9ACTN</name>
<evidence type="ECO:0000313" key="2">
    <source>
        <dbReference type="EMBL" id="TWJ12503.1"/>
    </source>
</evidence>
<keyword evidence="3" id="KW-1185">Reference proteome</keyword>
<protein>
    <submittedName>
        <fullName evidence="2">Uncharacterized protein</fullName>
    </submittedName>
</protein>
<keyword evidence="1" id="KW-0472">Membrane</keyword>
<dbReference type="EMBL" id="VLLL01000006">
    <property type="protein sequence ID" value="TWJ12503.1"/>
    <property type="molecule type" value="Genomic_DNA"/>
</dbReference>